<comment type="similarity">
    <text evidence="10">Belongs to the CDP-alcohol phosphatidyltransferase class-I family.</text>
</comment>
<dbReference type="AlphaFoldDB" id="A0A9I9CRE6"/>
<dbReference type="PANTHER" id="PTHR14269:SF60">
    <property type="entry name" value="CARDIOLIPIN SYNTHASE (CMP-FORMING)"/>
    <property type="match status" value="1"/>
</dbReference>
<organism evidence="11">
    <name type="scientific">Cucumis melo</name>
    <name type="common">Muskmelon</name>
    <dbReference type="NCBI Taxonomy" id="3656"/>
    <lineage>
        <taxon>Eukaryota</taxon>
        <taxon>Viridiplantae</taxon>
        <taxon>Streptophyta</taxon>
        <taxon>Embryophyta</taxon>
        <taxon>Tracheophyta</taxon>
        <taxon>Spermatophyta</taxon>
        <taxon>Magnoliopsida</taxon>
        <taxon>eudicotyledons</taxon>
        <taxon>Gunneridae</taxon>
        <taxon>Pentapetalae</taxon>
        <taxon>rosids</taxon>
        <taxon>fabids</taxon>
        <taxon>Cucurbitales</taxon>
        <taxon>Cucurbitaceae</taxon>
        <taxon>Benincaseae</taxon>
        <taxon>Cucumis</taxon>
    </lineage>
</organism>
<dbReference type="InterPro" id="IPR000462">
    <property type="entry name" value="CDP-OH_P_trans"/>
</dbReference>
<keyword evidence="2" id="KW-0444">Lipid biosynthesis</keyword>
<keyword evidence="7" id="KW-0472">Membrane</keyword>
<evidence type="ECO:0000256" key="4">
    <source>
        <dbReference type="ARBA" id="ARBA00022692"/>
    </source>
</evidence>
<accession>A0A9I9CRE6</accession>
<dbReference type="InterPro" id="IPR048254">
    <property type="entry name" value="CDP_ALCOHOL_P_TRANSF_CS"/>
</dbReference>
<evidence type="ECO:0000256" key="3">
    <source>
        <dbReference type="ARBA" id="ARBA00022679"/>
    </source>
</evidence>
<evidence type="ECO:0000256" key="1">
    <source>
        <dbReference type="ARBA" id="ARBA00004141"/>
    </source>
</evidence>
<dbReference type="Gramene" id="MELO3C007382.2.1">
    <property type="protein sequence ID" value="MELO3C007382.2.1"/>
    <property type="gene ID" value="MELO3C007382.2"/>
</dbReference>
<dbReference type="InterPro" id="IPR050324">
    <property type="entry name" value="CDP-alcohol_PTase-I"/>
</dbReference>
<dbReference type="GO" id="GO:0005739">
    <property type="term" value="C:mitochondrion"/>
    <property type="evidence" value="ECO:0007669"/>
    <property type="project" value="TreeGrafter"/>
</dbReference>
<keyword evidence="9" id="KW-1208">Phospholipid metabolism</keyword>
<keyword evidence="4" id="KW-0812">Transmembrane</keyword>
<proteinExistence type="inferred from homology"/>
<dbReference type="GO" id="GO:0032049">
    <property type="term" value="P:cardiolipin biosynthetic process"/>
    <property type="evidence" value="ECO:0007669"/>
    <property type="project" value="TreeGrafter"/>
</dbReference>
<evidence type="ECO:0000313" key="11">
    <source>
        <dbReference type="EnsemblPlants" id="MELO3C007382.2.1"/>
    </source>
</evidence>
<keyword evidence="3 10" id="KW-0808">Transferase</keyword>
<dbReference type="GO" id="GO:0043337">
    <property type="term" value="F:cardiolipin synthase (CMP-forming)"/>
    <property type="evidence" value="ECO:0007669"/>
    <property type="project" value="TreeGrafter"/>
</dbReference>
<evidence type="ECO:0000256" key="9">
    <source>
        <dbReference type="ARBA" id="ARBA00023264"/>
    </source>
</evidence>
<evidence type="ECO:0000256" key="2">
    <source>
        <dbReference type="ARBA" id="ARBA00022516"/>
    </source>
</evidence>
<dbReference type="Gene3D" id="1.20.120.1760">
    <property type="match status" value="1"/>
</dbReference>
<evidence type="ECO:0000256" key="7">
    <source>
        <dbReference type="ARBA" id="ARBA00023136"/>
    </source>
</evidence>
<sequence length="283" mass="31636">MAIFRSLKTIIKKNPSSKTFLTTTTCTISAPYSPLSYCPSQTLSPFGYHSTRLLSPLSKLIFPFHGPLFLSFPPWKLSQSATPLYVQGNGIILRRVEAFNSRLNLLRKTKLPLRIRFGSVSPAPHLLDRLNSEKRNDHWVHGFVNLPNLISLSRLISGPFLGWMISNGRYSSAMVGLAISGATDWLDGYTARKMGINSVVGSYLDPLADKVLIGCVALAMVQNDLLHRKCSTPFNLMLSDSWIPVGLLSSLSVGYSSTFYYWRRSLFIGFKFSCFKSPSYLIH</sequence>
<keyword evidence="5" id="KW-1133">Transmembrane helix</keyword>
<dbReference type="Pfam" id="PF01066">
    <property type="entry name" value="CDP-OH_P_transf"/>
    <property type="match status" value="1"/>
</dbReference>
<comment type="subcellular location">
    <subcellularLocation>
        <location evidence="1">Membrane</location>
        <topology evidence="1">Multi-pass membrane protein</topology>
    </subcellularLocation>
</comment>
<dbReference type="PROSITE" id="PS00379">
    <property type="entry name" value="CDP_ALCOHOL_P_TRANSF"/>
    <property type="match status" value="1"/>
</dbReference>
<dbReference type="GO" id="GO:0016020">
    <property type="term" value="C:membrane"/>
    <property type="evidence" value="ECO:0007669"/>
    <property type="project" value="UniProtKB-SubCell"/>
</dbReference>
<keyword evidence="8" id="KW-0594">Phospholipid biosynthesis</keyword>
<evidence type="ECO:0008006" key="12">
    <source>
        <dbReference type="Google" id="ProtNLM"/>
    </source>
</evidence>
<evidence type="ECO:0000256" key="5">
    <source>
        <dbReference type="ARBA" id="ARBA00022989"/>
    </source>
</evidence>
<evidence type="ECO:0000256" key="6">
    <source>
        <dbReference type="ARBA" id="ARBA00023098"/>
    </source>
</evidence>
<dbReference type="EnsemblPlants" id="MELO3C007382.2.1">
    <property type="protein sequence ID" value="MELO3C007382.2.1"/>
    <property type="gene ID" value="MELO3C007382.2"/>
</dbReference>
<keyword evidence="6" id="KW-0443">Lipid metabolism</keyword>
<dbReference type="PANTHER" id="PTHR14269">
    <property type="entry name" value="CDP-DIACYLGLYCEROL--GLYCEROL-3-PHOSPHATE 3-PHOSPHATIDYLTRANSFERASE-RELATED"/>
    <property type="match status" value="1"/>
</dbReference>
<dbReference type="InterPro" id="IPR043130">
    <property type="entry name" value="CDP-OH_PTrfase_TM_dom"/>
</dbReference>
<reference evidence="11" key="1">
    <citation type="submission" date="2023-03" db="UniProtKB">
        <authorList>
            <consortium name="EnsemblPlants"/>
        </authorList>
    </citation>
    <scope>IDENTIFICATION</scope>
</reference>
<evidence type="ECO:0000256" key="8">
    <source>
        <dbReference type="ARBA" id="ARBA00023209"/>
    </source>
</evidence>
<evidence type="ECO:0000256" key="10">
    <source>
        <dbReference type="RuleBase" id="RU003750"/>
    </source>
</evidence>
<name>A0A9I9CRE6_CUCME</name>
<protein>
    <recommendedName>
        <fullName evidence="12">Cardiolipin synthase (CMP-forming), mitochondrial</fullName>
    </recommendedName>
</protein>